<dbReference type="EMBL" id="JACIDC010000013">
    <property type="protein sequence ID" value="MBB4041620.1"/>
    <property type="molecule type" value="Genomic_DNA"/>
</dbReference>
<keyword evidence="3" id="KW-1185">Reference proteome</keyword>
<dbReference type="AlphaFoldDB" id="A0A7W6IIQ8"/>
<evidence type="ECO:0000313" key="2">
    <source>
        <dbReference type="EMBL" id="MBB4041620.1"/>
    </source>
</evidence>
<organism evidence="2 3">
    <name type="scientific">Microvirga flocculans</name>
    <dbReference type="NCBI Taxonomy" id="217168"/>
    <lineage>
        <taxon>Bacteria</taxon>
        <taxon>Pseudomonadati</taxon>
        <taxon>Pseudomonadota</taxon>
        <taxon>Alphaproteobacteria</taxon>
        <taxon>Hyphomicrobiales</taxon>
        <taxon>Methylobacteriaceae</taxon>
        <taxon>Microvirga</taxon>
    </lineage>
</organism>
<accession>A0A7W6IIQ8</accession>
<feature type="chain" id="PRO_5031027815" description="Secreted protein" evidence="1">
    <location>
        <begin position="25"/>
        <end position="123"/>
    </location>
</feature>
<comment type="caution">
    <text evidence="2">The sequence shown here is derived from an EMBL/GenBank/DDBJ whole genome shotgun (WGS) entry which is preliminary data.</text>
</comment>
<proteinExistence type="predicted"/>
<evidence type="ECO:0008006" key="4">
    <source>
        <dbReference type="Google" id="ProtNLM"/>
    </source>
</evidence>
<sequence length="123" mass="12967">MKTSITLAGLVAGLALSVATPALAECRVPTIPTADNQTVQGQMTTTSNAWCSVGMGAGAAGISDPAVLKKPKNGEVVLKGFRVYYRSKKGFTGTDSFTYTRTQMDRYGNSAKRTVDMTVTVLP</sequence>
<protein>
    <recommendedName>
        <fullName evidence="4">Secreted protein</fullName>
    </recommendedName>
</protein>
<keyword evidence="1" id="KW-0732">Signal</keyword>
<dbReference type="Pfam" id="PF17963">
    <property type="entry name" value="Big_9"/>
    <property type="match status" value="1"/>
</dbReference>
<feature type="signal peptide" evidence="1">
    <location>
        <begin position="1"/>
        <end position="24"/>
    </location>
</feature>
<dbReference type="RefSeq" id="WP_051435238.1">
    <property type="nucleotide sequence ID" value="NZ_JACIDC010000013.1"/>
</dbReference>
<reference evidence="2 3" key="1">
    <citation type="submission" date="2020-08" db="EMBL/GenBank/DDBJ databases">
        <title>Genomic Encyclopedia of Type Strains, Phase IV (KMG-IV): sequencing the most valuable type-strain genomes for metagenomic binning, comparative biology and taxonomic classification.</title>
        <authorList>
            <person name="Goeker M."/>
        </authorList>
    </citation>
    <scope>NUCLEOTIDE SEQUENCE [LARGE SCALE GENOMIC DNA]</scope>
    <source>
        <strain evidence="2 3">DSM 15743</strain>
    </source>
</reference>
<gene>
    <name evidence="2" type="ORF">GGR34_003298</name>
</gene>
<evidence type="ECO:0000313" key="3">
    <source>
        <dbReference type="Proteomes" id="UP000519439"/>
    </source>
</evidence>
<dbReference type="Proteomes" id="UP000519439">
    <property type="component" value="Unassembled WGS sequence"/>
</dbReference>
<name>A0A7W6IIQ8_9HYPH</name>
<evidence type="ECO:0000256" key="1">
    <source>
        <dbReference type="SAM" id="SignalP"/>
    </source>
</evidence>
<dbReference type="Gene3D" id="2.60.40.3440">
    <property type="match status" value="1"/>
</dbReference>